<dbReference type="RefSeq" id="WP_110039511.1">
    <property type="nucleotide sequence ID" value="NZ_JARWQV010000397.1"/>
</dbReference>
<protein>
    <recommendedName>
        <fullName evidence="3">Quinol monooxygenase YgiN</fullName>
    </recommendedName>
</protein>
<evidence type="ECO:0008006" key="3">
    <source>
        <dbReference type="Google" id="ProtNLM"/>
    </source>
</evidence>
<comment type="caution">
    <text evidence="1">The sequence shown here is derived from an EMBL/GenBank/DDBJ whole genome shotgun (WGS) entry which is preliminary data.</text>
</comment>
<dbReference type="EMBL" id="QGTL01000008">
    <property type="protein sequence ID" value="PWV72878.1"/>
    <property type="molecule type" value="Genomic_DNA"/>
</dbReference>
<proteinExistence type="predicted"/>
<gene>
    <name evidence="1" type="ORF">DFR69_108192</name>
</gene>
<dbReference type="Proteomes" id="UP000246410">
    <property type="component" value="Unassembled WGS sequence"/>
</dbReference>
<keyword evidence="2" id="KW-1185">Reference proteome</keyword>
<dbReference type="AlphaFoldDB" id="A0A317NGT4"/>
<accession>A0A317NGT4</accession>
<evidence type="ECO:0000313" key="1">
    <source>
        <dbReference type="EMBL" id="PWV72878.1"/>
    </source>
</evidence>
<sequence length="94" mass="10155">MSYVQITEHPGVGLDQYRTVHDALGPEPVEGCLSHYVGECDGALTVVDVWESPDAADRFAAERLFPAFDRVGIRPGPDARVRAFEAAVQTAARG</sequence>
<organism evidence="1 2">
    <name type="scientific">Nocardia neocaledoniensis</name>
    <dbReference type="NCBI Taxonomy" id="236511"/>
    <lineage>
        <taxon>Bacteria</taxon>
        <taxon>Bacillati</taxon>
        <taxon>Actinomycetota</taxon>
        <taxon>Actinomycetes</taxon>
        <taxon>Mycobacteriales</taxon>
        <taxon>Nocardiaceae</taxon>
        <taxon>Nocardia</taxon>
    </lineage>
</organism>
<evidence type="ECO:0000313" key="2">
    <source>
        <dbReference type="Proteomes" id="UP000246410"/>
    </source>
</evidence>
<reference evidence="1 2" key="1">
    <citation type="submission" date="2018-05" db="EMBL/GenBank/DDBJ databases">
        <title>Genomic Encyclopedia of Type Strains, Phase IV (KMG-IV): sequencing the most valuable type-strain genomes for metagenomic binning, comparative biology and taxonomic classification.</title>
        <authorList>
            <person name="Goeker M."/>
        </authorList>
    </citation>
    <scope>NUCLEOTIDE SEQUENCE [LARGE SCALE GENOMIC DNA]</scope>
    <source>
        <strain evidence="1 2">DSM 44717</strain>
    </source>
</reference>
<name>A0A317NGT4_9NOCA</name>